<comment type="caution">
    <text evidence="1">The sequence shown here is derived from an EMBL/GenBank/DDBJ whole genome shotgun (WGS) entry which is preliminary data.</text>
</comment>
<dbReference type="AlphaFoldDB" id="A0AA87ZSB9"/>
<name>A0AA87ZSB9_FICCA</name>
<dbReference type="EMBL" id="BTGU01000009">
    <property type="protein sequence ID" value="GMN39097.1"/>
    <property type="molecule type" value="Genomic_DNA"/>
</dbReference>
<organism evidence="1 2">
    <name type="scientific">Ficus carica</name>
    <name type="common">Common fig</name>
    <dbReference type="NCBI Taxonomy" id="3494"/>
    <lineage>
        <taxon>Eukaryota</taxon>
        <taxon>Viridiplantae</taxon>
        <taxon>Streptophyta</taxon>
        <taxon>Embryophyta</taxon>
        <taxon>Tracheophyta</taxon>
        <taxon>Spermatophyta</taxon>
        <taxon>Magnoliopsida</taxon>
        <taxon>eudicotyledons</taxon>
        <taxon>Gunneridae</taxon>
        <taxon>Pentapetalae</taxon>
        <taxon>rosids</taxon>
        <taxon>fabids</taxon>
        <taxon>Rosales</taxon>
        <taxon>Moraceae</taxon>
        <taxon>Ficeae</taxon>
        <taxon>Ficus</taxon>
    </lineage>
</organism>
<sequence>MRGKLIQLKKILGRNSGLYESEMEKARQNWIRDRQSEENTGLDLRFVLNCQEKKRMRRIGENLSSRGKSWAAVVASPGRGELEWRGVDTKGNELQRDRIWGVACPGKLDAERGEGAGLRRHPGEDWLAVVEGLGHRRLGG</sequence>
<protein>
    <submittedName>
        <fullName evidence="1">Uncharacterized protein</fullName>
    </submittedName>
</protein>
<dbReference type="Proteomes" id="UP001187192">
    <property type="component" value="Unassembled WGS sequence"/>
</dbReference>
<evidence type="ECO:0000313" key="1">
    <source>
        <dbReference type="EMBL" id="GMN39097.1"/>
    </source>
</evidence>
<reference evidence="1" key="1">
    <citation type="submission" date="2023-07" db="EMBL/GenBank/DDBJ databases">
        <title>draft genome sequence of fig (Ficus carica).</title>
        <authorList>
            <person name="Takahashi T."/>
            <person name="Nishimura K."/>
        </authorList>
    </citation>
    <scope>NUCLEOTIDE SEQUENCE</scope>
</reference>
<keyword evidence="2" id="KW-1185">Reference proteome</keyword>
<proteinExistence type="predicted"/>
<evidence type="ECO:0000313" key="2">
    <source>
        <dbReference type="Proteomes" id="UP001187192"/>
    </source>
</evidence>
<accession>A0AA87ZSB9</accession>
<gene>
    <name evidence="1" type="ORF">TIFTF001_008329</name>
</gene>